<dbReference type="GO" id="GO:0005634">
    <property type="term" value="C:nucleus"/>
    <property type="evidence" value="ECO:0007669"/>
    <property type="project" value="TreeGrafter"/>
</dbReference>
<dbReference type="PANTHER" id="PTHR44490">
    <property type="entry name" value="EUKARYOTIC TRANSLATION ELONGATION FACTOR 1 EPSILON-1"/>
    <property type="match status" value="1"/>
</dbReference>
<dbReference type="Pfam" id="PF21972">
    <property type="entry name" value="Arc1p_N_like"/>
    <property type="match status" value="1"/>
</dbReference>
<dbReference type="EMBL" id="OU892279">
    <property type="protein sequence ID" value="CAG9766066.1"/>
    <property type="molecule type" value="Genomic_DNA"/>
</dbReference>
<dbReference type="InterPro" id="IPR010987">
    <property type="entry name" value="Glutathione-S-Trfase_C-like"/>
</dbReference>
<accession>A0A9N9MKI7</accession>
<evidence type="ECO:0000313" key="3">
    <source>
        <dbReference type="Proteomes" id="UP001152799"/>
    </source>
</evidence>
<protein>
    <recommendedName>
        <fullName evidence="1">GST C-terminal domain-containing protein</fullName>
    </recommendedName>
</protein>
<dbReference type="SUPFAM" id="SSF47616">
    <property type="entry name" value="GST C-terminal domain-like"/>
    <property type="match status" value="1"/>
</dbReference>
<evidence type="ECO:0000259" key="1">
    <source>
        <dbReference type="PROSITE" id="PS50405"/>
    </source>
</evidence>
<proteinExistence type="predicted"/>
<dbReference type="AlphaFoldDB" id="A0A9N9MKI7"/>
<gene>
    <name evidence="2" type="ORF">CEUTPL_LOCUS6658</name>
</gene>
<organism evidence="2 3">
    <name type="scientific">Ceutorhynchus assimilis</name>
    <name type="common">cabbage seed weevil</name>
    <dbReference type="NCBI Taxonomy" id="467358"/>
    <lineage>
        <taxon>Eukaryota</taxon>
        <taxon>Metazoa</taxon>
        <taxon>Ecdysozoa</taxon>
        <taxon>Arthropoda</taxon>
        <taxon>Hexapoda</taxon>
        <taxon>Insecta</taxon>
        <taxon>Pterygota</taxon>
        <taxon>Neoptera</taxon>
        <taxon>Endopterygota</taxon>
        <taxon>Coleoptera</taxon>
        <taxon>Polyphaga</taxon>
        <taxon>Cucujiformia</taxon>
        <taxon>Curculionidae</taxon>
        <taxon>Ceutorhynchinae</taxon>
        <taxon>Ceutorhynchus</taxon>
    </lineage>
</organism>
<dbReference type="GO" id="GO:0017101">
    <property type="term" value="C:aminoacyl-tRNA synthetase multienzyme complex"/>
    <property type="evidence" value="ECO:0007669"/>
    <property type="project" value="InterPro"/>
</dbReference>
<dbReference type="Gene3D" id="1.20.1050.10">
    <property type="match status" value="1"/>
</dbReference>
<dbReference type="InterPro" id="IPR042450">
    <property type="entry name" value="EEF1E1"/>
</dbReference>
<dbReference type="PANTHER" id="PTHR44490:SF1">
    <property type="entry name" value="EUKARYOTIC TRANSLATION ELONGATION FACTOR 1 EPSILON-1"/>
    <property type="match status" value="1"/>
</dbReference>
<dbReference type="Proteomes" id="UP001152799">
    <property type="component" value="Chromosome 3"/>
</dbReference>
<keyword evidence="3" id="KW-1185">Reference proteome</keyword>
<feature type="domain" description="GST C-terminal" evidence="1">
    <location>
        <begin position="36"/>
        <end position="166"/>
    </location>
</feature>
<dbReference type="InterPro" id="IPR036282">
    <property type="entry name" value="Glutathione-S-Trfase_C_sf"/>
</dbReference>
<dbReference type="OrthoDB" id="19141at2759"/>
<evidence type="ECO:0000313" key="2">
    <source>
        <dbReference type="EMBL" id="CAG9766066.1"/>
    </source>
</evidence>
<reference evidence="2" key="1">
    <citation type="submission" date="2022-01" db="EMBL/GenBank/DDBJ databases">
        <authorList>
            <person name="King R."/>
        </authorList>
    </citation>
    <scope>NUCLEOTIDE SEQUENCE</scope>
</reference>
<name>A0A9N9MKI7_9CUCU</name>
<dbReference type="InterPro" id="IPR053836">
    <property type="entry name" value="Arc1-like_N"/>
</dbReference>
<sequence>MVTISPKYLNQIAQYLGAPLGKITQKDNIYTRVNNNQTSTGTINIIFSFLKDSKSNLGPNDPLQEAAMFQWLEYGIVYAANANNGQNVKVLLRDLNTILSTQTYLVGHRLTVSDVFLYYVLADIMAGLSSLDKEKFLNVSRWYDNIQQDAALRQKNNFVDFSSNYLANLVPARH</sequence>
<dbReference type="PROSITE" id="PS50405">
    <property type="entry name" value="GST_CTER"/>
    <property type="match status" value="1"/>
</dbReference>
<dbReference type="GO" id="GO:0043517">
    <property type="term" value="P:positive regulation of DNA damage response, signal transduction by p53 class mediator"/>
    <property type="evidence" value="ECO:0007669"/>
    <property type="project" value="InterPro"/>
</dbReference>
<dbReference type="GO" id="GO:0005737">
    <property type="term" value="C:cytoplasm"/>
    <property type="evidence" value="ECO:0007669"/>
    <property type="project" value="TreeGrafter"/>
</dbReference>